<dbReference type="PANTHER" id="PTHR42939">
    <property type="entry name" value="ABC TRANSPORTER ATP-BINDING PROTEIN ALBC-RELATED"/>
    <property type="match status" value="1"/>
</dbReference>
<evidence type="ECO:0000313" key="6">
    <source>
        <dbReference type="Proteomes" id="UP000613743"/>
    </source>
</evidence>
<dbReference type="GO" id="GO:0016887">
    <property type="term" value="F:ATP hydrolysis activity"/>
    <property type="evidence" value="ECO:0007669"/>
    <property type="project" value="InterPro"/>
</dbReference>
<dbReference type="GO" id="GO:0005524">
    <property type="term" value="F:ATP binding"/>
    <property type="evidence" value="ECO:0007669"/>
    <property type="project" value="UniProtKB-KW"/>
</dbReference>
<name>A0A917NE76_9GAMM</name>
<dbReference type="PROSITE" id="PS50893">
    <property type="entry name" value="ABC_TRANSPORTER_2"/>
    <property type="match status" value="1"/>
</dbReference>
<dbReference type="InterPro" id="IPR027417">
    <property type="entry name" value="P-loop_NTPase"/>
</dbReference>
<keyword evidence="6" id="KW-1185">Reference proteome</keyword>
<dbReference type="InterPro" id="IPR003439">
    <property type="entry name" value="ABC_transporter-like_ATP-bd"/>
</dbReference>
<dbReference type="SMART" id="SM00382">
    <property type="entry name" value="AAA"/>
    <property type="match status" value="1"/>
</dbReference>
<keyword evidence="2" id="KW-0547">Nucleotide-binding</keyword>
<dbReference type="PANTHER" id="PTHR42939:SF1">
    <property type="entry name" value="ABC TRANSPORTER ATP-BINDING PROTEIN ALBC-RELATED"/>
    <property type="match status" value="1"/>
</dbReference>
<proteinExistence type="predicted"/>
<keyword evidence="1" id="KW-0813">Transport</keyword>
<evidence type="ECO:0000256" key="2">
    <source>
        <dbReference type="ARBA" id="ARBA00022741"/>
    </source>
</evidence>
<reference evidence="5" key="2">
    <citation type="submission" date="2020-09" db="EMBL/GenBank/DDBJ databases">
        <authorList>
            <person name="Sun Q."/>
            <person name="Ohkuma M."/>
        </authorList>
    </citation>
    <scope>NUCLEOTIDE SEQUENCE</scope>
    <source>
        <strain evidence="5">JCM 30804</strain>
    </source>
</reference>
<evidence type="ECO:0000256" key="1">
    <source>
        <dbReference type="ARBA" id="ARBA00022448"/>
    </source>
</evidence>
<protein>
    <submittedName>
        <fullName evidence="5">ABC transporter</fullName>
    </submittedName>
</protein>
<dbReference type="Gene3D" id="3.40.50.300">
    <property type="entry name" value="P-loop containing nucleotide triphosphate hydrolases"/>
    <property type="match status" value="1"/>
</dbReference>
<dbReference type="EMBL" id="BMPZ01000009">
    <property type="protein sequence ID" value="GGI89218.1"/>
    <property type="molecule type" value="Genomic_DNA"/>
</dbReference>
<accession>A0A917NE76</accession>
<feature type="domain" description="ABC transporter" evidence="4">
    <location>
        <begin position="4"/>
        <end position="231"/>
    </location>
</feature>
<reference evidence="5" key="1">
    <citation type="journal article" date="2014" name="Int. J. Syst. Evol. Microbiol.">
        <title>Complete genome sequence of Corynebacterium casei LMG S-19264T (=DSM 44701T), isolated from a smear-ripened cheese.</title>
        <authorList>
            <consortium name="US DOE Joint Genome Institute (JGI-PGF)"/>
            <person name="Walter F."/>
            <person name="Albersmeier A."/>
            <person name="Kalinowski J."/>
            <person name="Ruckert C."/>
        </authorList>
    </citation>
    <scope>NUCLEOTIDE SEQUENCE</scope>
    <source>
        <strain evidence="5">JCM 30804</strain>
    </source>
</reference>
<keyword evidence="3" id="KW-0067">ATP-binding</keyword>
<evidence type="ECO:0000313" key="5">
    <source>
        <dbReference type="EMBL" id="GGI89218.1"/>
    </source>
</evidence>
<dbReference type="AlphaFoldDB" id="A0A917NE76"/>
<organism evidence="5 6">
    <name type="scientific">Shewanella gelidii</name>
    <dbReference type="NCBI Taxonomy" id="1642821"/>
    <lineage>
        <taxon>Bacteria</taxon>
        <taxon>Pseudomonadati</taxon>
        <taxon>Pseudomonadota</taxon>
        <taxon>Gammaproteobacteria</taxon>
        <taxon>Alteromonadales</taxon>
        <taxon>Shewanellaceae</taxon>
        <taxon>Shewanella</taxon>
    </lineage>
</organism>
<sequence length="314" mass="34361">MSLIKCHNLSKDFGSTQALNNVSIELEGGKPIALVGPNGAGKTTLFSILCGYISATSGTVEILGSPAGSPTLLGRISALPQDAALDPNFSIASQLAFFASLQGYKSKHARAEAKRVLSLVGLLESANQKPDSLSHGMGKRVAIAQAMIGEPELVLLDEPTAGLDPANAKKLRELIDSLAQHTQFIISSHNLDELEKLCDQVIYLEKGQLTQSVSIQNNQDDNKFLTLTLTECDAQQVIQVIQVLSEHPGIHHIESRNAKEFLIERVAINQKSTPDKPLNNTYEVESFIFQQLQKHHWQYKQLLNGKRLEDTLFS</sequence>
<evidence type="ECO:0000259" key="4">
    <source>
        <dbReference type="PROSITE" id="PS50893"/>
    </source>
</evidence>
<gene>
    <name evidence="5" type="ORF">GCM10009332_28250</name>
</gene>
<dbReference type="Proteomes" id="UP000613743">
    <property type="component" value="Unassembled WGS sequence"/>
</dbReference>
<dbReference type="SUPFAM" id="SSF52540">
    <property type="entry name" value="P-loop containing nucleoside triphosphate hydrolases"/>
    <property type="match status" value="1"/>
</dbReference>
<dbReference type="RefSeq" id="WP_188922084.1">
    <property type="nucleotide sequence ID" value="NZ_BMPZ01000009.1"/>
</dbReference>
<comment type="caution">
    <text evidence="5">The sequence shown here is derived from an EMBL/GenBank/DDBJ whole genome shotgun (WGS) entry which is preliminary data.</text>
</comment>
<evidence type="ECO:0000256" key="3">
    <source>
        <dbReference type="ARBA" id="ARBA00022840"/>
    </source>
</evidence>
<dbReference type="Pfam" id="PF00005">
    <property type="entry name" value="ABC_tran"/>
    <property type="match status" value="1"/>
</dbReference>
<dbReference type="InterPro" id="IPR051782">
    <property type="entry name" value="ABC_Transporter_VariousFunc"/>
</dbReference>
<dbReference type="InterPro" id="IPR003593">
    <property type="entry name" value="AAA+_ATPase"/>
</dbReference>